<keyword evidence="2" id="KW-1133">Transmembrane helix</keyword>
<feature type="transmembrane region" description="Helical" evidence="2">
    <location>
        <begin position="757"/>
        <end position="781"/>
    </location>
</feature>
<feature type="compositionally biased region" description="Pro residues" evidence="1">
    <location>
        <begin position="273"/>
        <end position="286"/>
    </location>
</feature>
<comment type="caution">
    <text evidence="3">The sequence shown here is derived from an EMBL/GenBank/DDBJ whole genome shotgun (WGS) entry which is preliminary data.</text>
</comment>
<feature type="region of interest" description="Disordered" evidence="1">
    <location>
        <begin position="633"/>
        <end position="681"/>
    </location>
</feature>
<evidence type="ECO:0000313" key="3">
    <source>
        <dbReference type="EMBL" id="VZO40605.1"/>
    </source>
</evidence>
<keyword evidence="4" id="KW-1185">Reference proteome</keyword>
<sequence>MRNRCPGRGRTAEPADPAAISVLELRVHGIGNTPPAVLLDLPPAEIIQSRGDALGSFWVPTDAAAERDRALPAEDVHVIRPDTRREAYSWGAMARLSTVPGWGLIGALARGLVRVGWTVLIPFGLANVAYWSRSLPSGSAGWRAGNGAASVRVFSLLLTLLFTTSTASVTLGLLAGQCFPAAQTVTTPAGGAEVDVALACARLPGFAQTLAAWDPGARTALLALVPLLAVVALWLISLTGQVRYEERMSPARADATAPAAGSGHARSGAGPVPLAPRPAEPVPGPSPGVPVLATPGFWGHRLLTVTTGRLHLAAAASMLTAVLAWDGVLGNVPACRRLTGAVTTACTDRAIAAAGERPLLAGLGAAATVLLAWAVARVCIGSEASPDVGSAGRGRRVQSGSLLLGSLAVFTGALVSTWRAEAPQPSAGYAGLEAIPVLLVAALLGIAVAALGWRGGLRARWWVPLLALGTVGCGGFAVLRVAADWAVLLLGAGVVALFALLVLVLRALRRPSGAGEGWSGGGPGVLLLLAGGAAMILSTLVVLGTEAFLNGAGPQVPFAVAAGSALTLPTAELATVGELARAQADWPAVLAAPQAYAEFGLATLLTLAALVIAVIPPALRALLGTRPVPGASRMWLDPSHGDPGTPDRGNERSSARRSGDRRRSSLGSRRDGGGSAADSQIQRSRQVAAAIQRAEPVVGWVAGGAALALALTLLTRVPRPPASAETTGDGWGRAGAAESGTGFVGIPLPPWALPEDVTTWAIGAVGAAAVALLGAMLAGAVGTGARPLGILWDMLCFLPRAAHPFGPPCYAERAVPELRGRIDAWLGGAEYDARSLAAPADRRVVLSAHSLGAVLAVAVLLARPRDPATARIGLLTYGTQVRGFFGRYFPELLGSVATGNPPCRAPSYLAADPWHLDRAEPIPPVGRLPTGRHTLTALLTGPGQDEPAWVNLWRRTDPLGLPVHSYRDNEIDRGAEECDRGGYLFGVMAHSGYPRAFAYHRALAEVLARLSPHRSRPARR</sequence>
<feature type="transmembrane region" description="Helical" evidence="2">
    <location>
        <begin position="599"/>
        <end position="623"/>
    </location>
</feature>
<evidence type="ECO:0000313" key="4">
    <source>
        <dbReference type="Proteomes" id="UP000419743"/>
    </source>
</evidence>
<feature type="transmembrane region" description="Helical" evidence="2">
    <location>
        <begin position="525"/>
        <end position="544"/>
    </location>
</feature>
<gene>
    <name evidence="3" type="ORF">HALOF300_05313</name>
</gene>
<name>A0A7M4DT11_9MICO</name>
<feature type="compositionally biased region" description="Basic and acidic residues" evidence="1">
    <location>
        <begin position="648"/>
        <end position="672"/>
    </location>
</feature>
<feature type="transmembrane region" description="Helical" evidence="2">
    <location>
        <begin position="697"/>
        <end position="715"/>
    </location>
</feature>
<keyword evidence="2" id="KW-0472">Membrane</keyword>
<proteinExistence type="predicted"/>
<dbReference type="AlphaFoldDB" id="A0A7M4DT11"/>
<accession>A0A7M4DT11</accession>
<dbReference type="EMBL" id="CACRYJ010000071">
    <property type="protein sequence ID" value="VZO40605.1"/>
    <property type="molecule type" value="Genomic_DNA"/>
</dbReference>
<evidence type="ECO:0000256" key="1">
    <source>
        <dbReference type="SAM" id="MobiDB-lite"/>
    </source>
</evidence>
<feature type="transmembrane region" description="Helical" evidence="2">
    <location>
        <begin position="401"/>
        <end position="420"/>
    </location>
</feature>
<organism evidence="3 4">
    <name type="scientific">Occultella aeris</name>
    <dbReference type="NCBI Taxonomy" id="2761496"/>
    <lineage>
        <taxon>Bacteria</taxon>
        <taxon>Bacillati</taxon>
        <taxon>Actinomycetota</taxon>
        <taxon>Actinomycetes</taxon>
        <taxon>Micrococcales</taxon>
        <taxon>Ruaniaceae</taxon>
        <taxon>Occultella</taxon>
    </lineage>
</organism>
<feature type="region of interest" description="Disordered" evidence="1">
    <location>
        <begin position="253"/>
        <end position="286"/>
    </location>
</feature>
<reference evidence="3 4" key="1">
    <citation type="submission" date="2019-11" db="EMBL/GenBank/DDBJ databases">
        <authorList>
            <person name="Criscuolo A."/>
        </authorList>
    </citation>
    <scope>NUCLEOTIDE SEQUENCE [LARGE SCALE GENOMIC DNA]</scope>
    <source>
        <strain evidence="3">CIP111667</strain>
    </source>
</reference>
<evidence type="ECO:0000256" key="2">
    <source>
        <dbReference type="SAM" id="Phobius"/>
    </source>
</evidence>
<feature type="compositionally biased region" description="Low complexity" evidence="1">
    <location>
        <begin position="253"/>
        <end position="272"/>
    </location>
</feature>
<dbReference type="RefSeq" id="WP_156743846.1">
    <property type="nucleotide sequence ID" value="NZ_CACRYJ010000071.1"/>
</dbReference>
<keyword evidence="2" id="KW-0812">Transmembrane</keyword>
<dbReference type="Proteomes" id="UP000419743">
    <property type="component" value="Unassembled WGS sequence"/>
</dbReference>
<protein>
    <submittedName>
        <fullName evidence="3">Uncharacterized protein</fullName>
    </submittedName>
</protein>
<feature type="transmembrane region" description="Helical" evidence="2">
    <location>
        <begin position="461"/>
        <end position="479"/>
    </location>
</feature>
<feature type="transmembrane region" description="Helical" evidence="2">
    <location>
        <begin position="426"/>
        <end position="449"/>
    </location>
</feature>
<feature type="transmembrane region" description="Helical" evidence="2">
    <location>
        <begin position="359"/>
        <end position="380"/>
    </location>
</feature>
<feature type="transmembrane region" description="Helical" evidence="2">
    <location>
        <begin position="310"/>
        <end position="328"/>
    </location>
</feature>
<feature type="transmembrane region" description="Helical" evidence="2">
    <location>
        <begin position="153"/>
        <end position="175"/>
    </location>
</feature>
<feature type="transmembrane region" description="Helical" evidence="2">
    <location>
        <begin position="485"/>
        <end position="505"/>
    </location>
</feature>
<feature type="transmembrane region" description="Helical" evidence="2">
    <location>
        <begin position="220"/>
        <end position="238"/>
    </location>
</feature>